<comment type="caution">
    <text evidence="1">The sequence shown here is derived from an EMBL/GenBank/DDBJ whole genome shotgun (WGS) entry which is preliminary data.</text>
</comment>
<dbReference type="AlphaFoldDB" id="A0A0E9NK66"/>
<protein>
    <submittedName>
        <fullName evidence="1">Uncharacterized protein</fullName>
    </submittedName>
</protein>
<reference evidence="1 2" key="2">
    <citation type="journal article" date="2014" name="J. Gen. Appl. Microbiol.">
        <title>The early diverging ascomycetous budding yeast Saitoella complicata has three histone deacetylases belonging to the Clr6, Hos2, and Rpd3 lineages.</title>
        <authorList>
            <person name="Nishida H."/>
            <person name="Matsumoto T."/>
            <person name="Kondo S."/>
            <person name="Hamamoto M."/>
            <person name="Yoshikawa H."/>
        </authorList>
    </citation>
    <scope>NUCLEOTIDE SEQUENCE [LARGE SCALE GENOMIC DNA]</scope>
    <source>
        <strain evidence="1 2">NRRL Y-17804</strain>
    </source>
</reference>
<sequence length="422" mass="45078">MLDHPLGGGIIPITIYGELQWHFKQIKSKISGNIVLYPPFKKTYSNTQSFHSPPYPLLSSPLVLQQLQGTSNDNILQNTARRDINPLTIIAHDNNRSLQLNTTTKDNITSNGQMIQLDNLGDSRDPLLEVRDLLVLRTELDQGCRTETGGSHDELSVVKGVEIRLDEEEVRASLDRQESATGDVDTVCALEVLNGITDGSLELDDVNVRLALLVGRDGLVVRDDLQLQLLVLDDALDGGEGEPDVVGVEVLELLDGLELLNVLGRNLSDLEKTDGALVLDNGTTLDIGLGLVSQLHDVLSARLGHVGKDVQVNNSTQVVNVGNEQDLLTLGNEGVQQARVGKGLEDVTVTGGVPLVDSGVVGAGNGEVGFAVDAGVAGLVEGEDIDVVTLVLLDDASGVVVSVERVHENERNVGIVLPVQVL</sequence>
<organism evidence="1 2">
    <name type="scientific">Saitoella complicata (strain BCRC 22490 / CBS 7301 / JCM 7358 / NBRC 10748 / NRRL Y-17804)</name>
    <dbReference type="NCBI Taxonomy" id="698492"/>
    <lineage>
        <taxon>Eukaryota</taxon>
        <taxon>Fungi</taxon>
        <taxon>Dikarya</taxon>
        <taxon>Ascomycota</taxon>
        <taxon>Taphrinomycotina</taxon>
        <taxon>Taphrinomycotina incertae sedis</taxon>
        <taxon>Saitoella</taxon>
    </lineage>
</organism>
<reference evidence="1 2" key="1">
    <citation type="journal article" date="2011" name="J. Gen. Appl. Microbiol.">
        <title>Draft genome sequencing of the enigmatic yeast Saitoella complicata.</title>
        <authorList>
            <person name="Nishida H."/>
            <person name="Hamamoto M."/>
            <person name="Sugiyama J."/>
        </authorList>
    </citation>
    <scope>NUCLEOTIDE SEQUENCE [LARGE SCALE GENOMIC DNA]</scope>
    <source>
        <strain evidence="1 2">NRRL Y-17804</strain>
    </source>
</reference>
<keyword evidence="2" id="KW-1185">Reference proteome</keyword>
<dbReference type="EMBL" id="BACD03000030">
    <property type="protein sequence ID" value="GAO50234.1"/>
    <property type="molecule type" value="Genomic_DNA"/>
</dbReference>
<evidence type="ECO:0000313" key="1">
    <source>
        <dbReference type="EMBL" id="GAO50234.1"/>
    </source>
</evidence>
<accession>A0A0E9NK66</accession>
<evidence type="ECO:0000313" key="2">
    <source>
        <dbReference type="Proteomes" id="UP000033140"/>
    </source>
</evidence>
<name>A0A0E9NK66_SAICN</name>
<proteinExistence type="predicted"/>
<gene>
    <name evidence="1" type="ORF">G7K_4366-t1</name>
</gene>
<reference evidence="1 2" key="3">
    <citation type="journal article" date="2015" name="Genome Announc.">
        <title>Draft Genome Sequence of the Archiascomycetous Yeast Saitoella complicata.</title>
        <authorList>
            <person name="Yamauchi K."/>
            <person name="Kondo S."/>
            <person name="Hamamoto M."/>
            <person name="Takahashi Y."/>
            <person name="Ogura Y."/>
            <person name="Hayashi T."/>
            <person name="Nishida H."/>
        </authorList>
    </citation>
    <scope>NUCLEOTIDE SEQUENCE [LARGE SCALE GENOMIC DNA]</scope>
    <source>
        <strain evidence="1 2">NRRL Y-17804</strain>
    </source>
</reference>
<dbReference type="Proteomes" id="UP000033140">
    <property type="component" value="Unassembled WGS sequence"/>
</dbReference>